<accession>A0A0F4PJ60</accession>
<dbReference type="GO" id="GO:0005506">
    <property type="term" value="F:iron ion binding"/>
    <property type="evidence" value="ECO:0007669"/>
    <property type="project" value="InterPro"/>
</dbReference>
<keyword evidence="2 4" id="KW-0732">Signal</keyword>
<evidence type="ECO:0000256" key="2">
    <source>
        <dbReference type="ARBA" id="ARBA00022729"/>
    </source>
</evidence>
<keyword evidence="3" id="KW-0175">Coiled coil</keyword>
<sequence>MLPLIKRFGALILFTLPCLSQAQSQQIDLEAVMKNMGHSYKQAMKAQQPTIMSNALKDLKERVQEAKRARFSKAAEQSQQGLDKVLERIASAEQQLAQGQLEAARETLKDIDMLRKKYHELHEPPGFWELLFG</sequence>
<comment type="similarity">
    <text evidence="1">Belongs to the cytochrome b562 family.</text>
</comment>
<dbReference type="eggNOG" id="COG3783">
    <property type="taxonomic scope" value="Bacteria"/>
</dbReference>
<dbReference type="AlphaFoldDB" id="A0A0F4PJ60"/>
<dbReference type="GO" id="GO:0009055">
    <property type="term" value="F:electron transfer activity"/>
    <property type="evidence" value="ECO:0007669"/>
    <property type="project" value="InterPro"/>
</dbReference>
<dbReference type="Proteomes" id="UP000033664">
    <property type="component" value="Unassembled WGS sequence"/>
</dbReference>
<dbReference type="Pfam" id="PF07361">
    <property type="entry name" value="Cytochrom_B562"/>
    <property type="match status" value="1"/>
</dbReference>
<dbReference type="PATRIC" id="fig|151081.8.peg.2699"/>
<comment type="caution">
    <text evidence="5">The sequence shown here is derived from an EMBL/GenBank/DDBJ whole genome shotgun (WGS) entry which is preliminary data.</text>
</comment>
<feature type="chain" id="PRO_5002474651" description="Cytochrome b562" evidence="4">
    <location>
        <begin position="23"/>
        <end position="133"/>
    </location>
</feature>
<feature type="signal peptide" evidence="4">
    <location>
        <begin position="1"/>
        <end position="22"/>
    </location>
</feature>
<dbReference type="GeneID" id="58228370"/>
<evidence type="ECO:0000256" key="4">
    <source>
        <dbReference type="SAM" id="SignalP"/>
    </source>
</evidence>
<dbReference type="OrthoDB" id="6119894at2"/>
<name>A0A0F4PJ60_9GAMM</name>
<dbReference type="SUPFAM" id="SSF47175">
    <property type="entry name" value="Cytochromes"/>
    <property type="match status" value="1"/>
</dbReference>
<dbReference type="GO" id="GO:0022900">
    <property type="term" value="P:electron transport chain"/>
    <property type="evidence" value="ECO:0007669"/>
    <property type="project" value="InterPro"/>
</dbReference>
<dbReference type="Gene3D" id="1.20.120.10">
    <property type="entry name" value="Cytochrome c/b562"/>
    <property type="match status" value="1"/>
</dbReference>
<evidence type="ECO:0000313" key="5">
    <source>
        <dbReference type="EMBL" id="KJZ00552.1"/>
    </source>
</evidence>
<dbReference type="EMBL" id="JXXZ01000006">
    <property type="protein sequence ID" value="KJZ00552.1"/>
    <property type="molecule type" value="Genomic_DNA"/>
</dbReference>
<dbReference type="GO" id="GO:0020037">
    <property type="term" value="F:heme binding"/>
    <property type="evidence" value="ECO:0007669"/>
    <property type="project" value="InterPro"/>
</dbReference>
<gene>
    <name evidence="5" type="ORF">TW72_07700</name>
</gene>
<feature type="coiled-coil region" evidence="3">
    <location>
        <begin position="56"/>
        <end position="102"/>
    </location>
</feature>
<protein>
    <recommendedName>
        <fullName evidence="7">Cytochrome b562</fullName>
    </recommendedName>
</protein>
<dbReference type="GO" id="GO:0042597">
    <property type="term" value="C:periplasmic space"/>
    <property type="evidence" value="ECO:0007669"/>
    <property type="project" value="InterPro"/>
</dbReference>
<proteinExistence type="inferred from homology"/>
<dbReference type="InterPro" id="IPR009155">
    <property type="entry name" value="Cyt_b562"/>
</dbReference>
<evidence type="ECO:0008006" key="7">
    <source>
        <dbReference type="Google" id="ProtNLM"/>
    </source>
</evidence>
<evidence type="ECO:0000313" key="6">
    <source>
        <dbReference type="Proteomes" id="UP000033664"/>
    </source>
</evidence>
<dbReference type="InterPro" id="IPR010980">
    <property type="entry name" value="Cyt_c/b562"/>
</dbReference>
<evidence type="ECO:0000256" key="1">
    <source>
        <dbReference type="ARBA" id="ARBA00005523"/>
    </source>
</evidence>
<keyword evidence="6" id="KW-1185">Reference proteome</keyword>
<organism evidence="5 6">
    <name type="scientific">Pseudoalteromonas ruthenica</name>
    <dbReference type="NCBI Taxonomy" id="151081"/>
    <lineage>
        <taxon>Bacteria</taxon>
        <taxon>Pseudomonadati</taxon>
        <taxon>Pseudomonadota</taxon>
        <taxon>Gammaproteobacteria</taxon>
        <taxon>Alteromonadales</taxon>
        <taxon>Pseudoalteromonadaceae</taxon>
        <taxon>Pseudoalteromonas</taxon>
    </lineage>
</organism>
<reference evidence="5 6" key="1">
    <citation type="journal article" date="2015" name="BMC Genomics">
        <title>Genome mining reveals unlocked bioactive potential of marine Gram-negative bacteria.</title>
        <authorList>
            <person name="Machado H."/>
            <person name="Sonnenschein E.C."/>
            <person name="Melchiorsen J."/>
            <person name="Gram L."/>
        </authorList>
    </citation>
    <scope>NUCLEOTIDE SEQUENCE [LARGE SCALE GENOMIC DNA]</scope>
    <source>
        <strain evidence="5 6">S3137</strain>
    </source>
</reference>
<dbReference type="RefSeq" id="WP_071209390.1">
    <property type="nucleotide sequence ID" value="NZ_JXXY01000015.1"/>
</dbReference>
<evidence type="ECO:0000256" key="3">
    <source>
        <dbReference type="SAM" id="Coils"/>
    </source>
</evidence>